<feature type="domain" description="G-protein coupled receptors family 1 profile" evidence="9">
    <location>
        <begin position="1"/>
        <end position="113"/>
    </location>
</feature>
<keyword evidence="6 8" id="KW-0472">Membrane</keyword>
<evidence type="ECO:0000256" key="4">
    <source>
        <dbReference type="ARBA" id="ARBA00022737"/>
    </source>
</evidence>
<name>A0A812AW82_ACAPH</name>
<feature type="region of interest" description="Disordered" evidence="7">
    <location>
        <begin position="478"/>
        <end position="507"/>
    </location>
</feature>
<dbReference type="Gene3D" id="1.20.1070.10">
    <property type="entry name" value="Rhodopsin 7-helix transmembrane proteins"/>
    <property type="match status" value="1"/>
</dbReference>
<proteinExistence type="predicted"/>
<evidence type="ECO:0000256" key="7">
    <source>
        <dbReference type="SAM" id="MobiDB-lite"/>
    </source>
</evidence>
<dbReference type="Pfam" id="PF00001">
    <property type="entry name" value="7tm_1"/>
    <property type="match status" value="1"/>
</dbReference>
<accession>A0A812AW82</accession>
<organism evidence="10 11">
    <name type="scientific">Acanthosepion pharaonis</name>
    <name type="common">Pharaoh cuttlefish</name>
    <name type="synonym">Sepia pharaonis</name>
    <dbReference type="NCBI Taxonomy" id="158019"/>
    <lineage>
        <taxon>Eukaryota</taxon>
        <taxon>Metazoa</taxon>
        <taxon>Spiralia</taxon>
        <taxon>Lophotrochozoa</taxon>
        <taxon>Mollusca</taxon>
        <taxon>Cephalopoda</taxon>
        <taxon>Coleoidea</taxon>
        <taxon>Decapodiformes</taxon>
        <taxon>Sepiida</taxon>
        <taxon>Sepiina</taxon>
        <taxon>Sepiidae</taxon>
        <taxon>Acanthosepion</taxon>
    </lineage>
</organism>
<evidence type="ECO:0000256" key="2">
    <source>
        <dbReference type="ARBA" id="ARBA00022614"/>
    </source>
</evidence>
<dbReference type="SUPFAM" id="SSF81321">
    <property type="entry name" value="Family A G protein-coupled receptor-like"/>
    <property type="match status" value="1"/>
</dbReference>
<protein>
    <submittedName>
        <fullName evidence="10">LGR6</fullName>
    </submittedName>
</protein>
<dbReference type="PRINTS" id="PR00237">
    <property type="entry name" value="GPCRRHODOPSN"/>
</dbReference>
<dbReference type="OrthoDB" id="1883493at2759"/>
<comment type="subcellular location">
    <subcellularLocation>
        <location evidence="1">Membrane</location>
    </subcellularLocation>
</comment>
<feature type="compositionally biased region" description="Basic and acidic residues" evidence="7">
    <location>
        <begin position="575"/>
        <end position="594"/>
    </location>
</feature>
<gene>
    <name evidence="10" type="ORF">SPHA_6395</name>
</gene>
<evidence type="ECO:0000256" key="1">
    <source>
        <dbReference type="ARBA" id="ARBA00004370"/>
    </source>
</evidence>
<dbReference type="GO" id="GO:0008528">
    <property type="term" value="F:G protein-coupled peptide receptor activity"/>
    <property type="evidence" value="ECO:0007669"/>
    <property type="project" value="TreeGrafter"/>
</dbReference>
<dbReference type="Proteomes" id="UP000597762">
    <property type="component" value="Unassembled WGS sequence"/>
</dbReference>
<feature type="compositionally biased region" description="Low complexity" evidence="7">
    <location>
        <begin position="683"/>
        <end position="692"/>
    </location>
</feature>
<keyword evidence="3 8" id="KW-0812">Transmembrane</keyword>
<dbReference type="InterPro" id="IPR000276">
    <property type="entry name" value="GPCR_Rhodpsn"/>
</dbReference>
<dbReference type="PRINTS" id="PR00373">
    <property type="entry name" value="GLYCHORMONER"/>
</dbReference>
<evidence type="ECO:0000256" key="6">
    <source>
        <dbReference type="ARBA" id="ARBA00023136"/>
    </source>
</evidence>
<keyword evidence="2" id="KW-0433">Leucine-rich repeat</keyword>
<keyword evidence="4" id="KW-0677">Repeat</keyword>
<evidence type="ECO:0000256" key="8">
    <source>
        <dbReference type="SAM" id="Phobius"/>
    </source>
</evidence>
<feature type="region of interest" description="Disordered" evidence="7">
    <location>
        <begin position="676"/>
        <end position="699"/>
    </location>
</feature>
<dbReference type="GO" id="GO:0007189">
    <property type="term" value="P:adenylate cyclase-activating G protein-coupled receptor signaling pathway"/>
    <property type="evidence" value="ECO:0007669"/>
    <property type="project" value="TreeGrafter"/>
</dbReference>
<dbReference type="GO" id="GO:0005886">
    <property type="term" value="C:plasma membrane"/>
    <property type="evidence" value="ECO:0007669"/>
    <property type="project" value="TreeGrafter"/>
</dbReference>
<sequence length="699" mass="76634">MNDCFNLLKLSSYFFSVYVCFIMTFNGTSFLVIMSCYLKMYCDIRDSQAWNSPDVRVAKRMSLLIFTDFLCWMPITILSLTAMFGKELISLEEAKFFTIFVLPLNSCANPFLYAIFTKQFKRDCANFCRRLEESTINQGYGRHGNRHQPASWGSGRLASLMKLFWLEKRPDSEHVASSKFSLNVKDNSYESLTKKCFCPICEECLKLYSGDDEKTPADIHSGKQTAPDIVLNGRKADSIEQILCRYKDTSGSCQSEAEISGNGNTGACSIEDERLINRVHIFQQPCSRSDESNTVMIPLEILHTTSEIPSTSQGTYDDFLPTGICTGSGCAGVTAGVNGAASNGSCSSSSGGGSSNGGCSSVSKSATESQYAAFCSSSNGGANGNNAGVTTSGGENNDVCQTRLLTMFRDLKSQKRGMNNDSYKMNPRRGCPQSCYHTVYSPKWAPAHQRLKGKSGLSIVPEEEKQENFIPRVKITEADDNDIPPDEVAAASASGSPMTLPKKVLPSLTQRQGGYRLLSTTPDVSCSDSNKPEDSAVAMISVSKIQFSDRGAEGGSYDTRNDEREDNVIDDDNTEEGKVKEKEKEKEKAERSDFGDSDTEEVKSPSTSLQASPRFRVKCNQRSLSLSTLKAGASGREILHSSNKLQSLRPYHSAETVKIDRGPMLTASSLTVPSKVTRRIPSSRDVSSSWNSVQQTNDQ</sequence>
<feature type="transmembrane region" description="Helical" evidence="8">
    <location>
        <begin position="63"/>
        <end position="84"/>
    </location>
</feature>
<evidence type="ECO:0000313" key="10">
    <source>
        <dbReference type="EMBL" id="CAE1160425.1"/>
    </source>
</evidence>
<dbReference type="EMBL" id="CAHIKZ030000210">
    <property type="protein sequence ID" value="CAE1160425.1"/>
    <property type="molecule type" value="Genomic_DNA"/>
</dbReference>
<evidence type="ECO:0000256" key="5">
    <source>
        <dbReference type="ARBA" id="ARBA00022989"/>
    </source>
</evidence>
<dbReference type="GO" id="GO:0009755">
    <property type="term" value="P:hormone-mediated signaling pathway"/>
    <property type="evidence" value="ECO:0007669"/>
    <property type="project" value="TreeGrafter"/>
</dbReference>
<feature type="transmembrane region" description="Helical" evidence="8">
    <location>
        <begin position="15"/>
        <end position="42"/>
    </location>
</feature>
<comment type="caution">
    <text evidence="10">The sequence shown here is derived from an EMBL/GenBank/DDBJ whole genome shotgun (WGS) entry which is preliminary data.</text>
</comment>
<dbReference type="AlphaFoldDB" id="A0A812AW82"/>
<dbReference type="InterPro" id="IPR002131">
    <property type="entry name" value="Gphrmn_rcpt_fam"/>
</dbReference>
<reference evidence="10" key="1">
    <citation type="submission" date="2021-01" db="EMBL/GenBank/DDBJ databases">
        <authorList>
            <person name="Li R."/>
            <person name="Bekaert M."/>
        </authorList>
    </citation>
    <scope>NUCLEOTIDE SEQUENCE</scope>
    <source>
        <strain evidence="10">Farmed</strain>
    </source>
</reference>
<feature type="region of interest" description="Disordered" evidence="7">
    <location>
        <begin position="549"/>
        <end position="615"/>
    </location>
</feature>
<dbReference type="PROSITE" id="PS50262">
    <property type="entry name" value="G_PROTEIN_RECEP_F1_2"/>
    <property type="match status" value="1"/>
</dbReference>
<keyword evidence="5 8" id="KW-1133">Transmembrane helix</keyword>
<dbReference type="GO" id="GO:0016500">
    <property type="term" value="F:protein-hormone receptor activity"/>
    <property type="evidence" value="ECO:0007669"/>
    <property type="project" value="InterPro"/>
</dbReference>
<evidence type="ECO:0000313" key="11">
    <source>
        <dbReference type="Proteomes" id="UP000597762"/>
    </source>
</evidence>
<dbReference type="PANTHER" id="PTHR24372">
    <property type="entry name" value="GLYCOPROTEIN HORMONE RECEPTOR"/>
    <property type="match status" value="1"/>
</dbReference>
<evidence type="ECO:0000259" key="9">
    <source>
        <dbReference type="PROSITE" id="PS50262"/>
    </source>
</evidence>
<evidence type="ECO:0000256" key="3">
    <source>
        <dbReference type="ARBA" id="ARBA00022692"/>
    </source>
</evidence>
<dbReference type="PANTHER" id="PTHR24372:SF82">
    <property type="entry name" value="RICKETS"/>
    <property type="match status" value="1"/>
</dbReference>
<dbReference type="InterPro" id="IPR017452">
    <property type="entry name" value="GPCR_Rhodpsn_7TM"/>
</dbReference>
<keyword evidence="11" id="KW-1185">Reference proteome</keyword>